<evidence type="ECO:0000313" key="3">
    <source>
        <dbReference type="Proteomes" id="UP001258017"/>
    </source>
</evidence>
<protein>
    <submittedName>
        <fullName evidence="2">Uncharacterized protein</fullName>
    </submittedName>
</protein>
<proteinExistence type="predicted"/>
<gene>
    <name evidence="2" type="ORF">KPH14_010367</name>
</gene>
<sequence>MKEIHDGRTGIVKLNEVASMTTEKTAHRNARSWAVNPNDGTFISTKVSTWPGPGVIHIDCKMYEELLAKPGEHVSRIQIYNSILKKVYGLIGNALMDYKESEREVASGGVGGLREQGVDVEENDVEDEEDDADDDIAAAPVPSAPATFPGCSRLRTYYT</sequence>
<feature type="region of interest" description="Disordered" evidence="1">
    <location>
        <begin position="107"/>
        <end position="147"/>
    </location>
</feature>
<accession>A0AAD9RUN3</accession>
<dbReference type="AlphaFoldDB" id="A0AAD9RUN3"/>
<evidence type="ECO:0000256" key="1">
    <source>
        <dbReference type="SAM" id="MobiDB-lite"/>
    </source>
</evidence>
<keyword evidence="3" id="KW-1185">Reference proteome</keyword>
<comment type="caution">
    <text evidence="2">The sequence shown here is derived from an EMBL/GenBank/DDBJ whole genome shotgun (WGS) entry which is preliminary data.</text>
</comment>
<dbReference type="EMBL" id="JAIFRP010000021">
    <property type="protein sequence ID" value="KAK2585758.1"/>
    <property type="molecule type" value="Genomic_DNA"/>
</dbReference>
<organism evidence="2 3">
    <name type="scientific">Odynerus spinipes</name>
    <dbReference type="NCBI Taxonomy" id="1348599"/>
    <lineage>
        <taxon>Eukaryota</taxon>
        <taxon>Metazoa</taxon>
        <taxon>Ecdysozoa</taxon>
        <taxon>Arthropoda</taxon>
        <taxon>Hexapoda</taxon>
        <taxon>Insecta</taxon>
        <taxon>Pterygota</taxon>
        <taxon>Neoptera</taxon>
        <taxon>Endopterygota</taxon>
        <taxon>Hymenoptera</taxon>
        <taxon>Apocrita</taxon>
        <taxon>Aculeata</taxon>
        <taxon>Vespoidea</taxon>
        <taxon>Vespidae</taxon>
        <taxon>Eumeninae</taxon>
        <taxon>Odynerus</taxon>
    </lineage>
</organism>
<evidence type="ECO:0000313" key="2">
    <source>
        <dbReference type="EMBL" id="KAK2585758.1"/>
    </source>
</evidence>
<feature type="compositionally biased region" description="Acidic residues" evidence="1">
    <location>
        <begin position="118"/>
        <end position="136"/>
    </location>
</feature>
<name>A0AAD9RUN3_9HYME</name>
<dbReference type="Proteomes" id="UP001258017">
    <property type="component" value="Unassembled WGS sequence"/>
</dbReference>
<reference evidence="2" key="1">
    <citation type="submission" date="2021-08" db="EMBL/GenBank/DDBJ databases">
        <authorList>
            <person name="Misof B."/>
            <person name="Oliver O."/>
            <person name="Podsiadlowski L."/>
            <person name="Donath A."/>
            <person name="Peters R."/>
            <person name="Mayer C."/>
            <person name="Rust J."/>
            <person name="Gunkel S."/>
            <person name="Lesny P."/>
            <person name="Martin S."/>
            <person name="Oeyen J.P."/>
            <person name="Petersen M."/>
            <person name="Panagiotis P."/>
            <person name="Wilbrandt J."/>
            <person name="Tanja T."/>
        </authorList>
    </citation>
    <scope>NUCLEOTIDE SEQUENCE</scope>
    <source>
        <strain evidence="2">GBR_01_08_01A</strain>
        <tissue evidence="2">Thorax + abdomen</tissue>
    </source>
</reference>
<reference evidence="2" key="2">
    <citation type="journal article" date="2023" name="Commun. Biol.">
        <title>Intrasexual cuticular hydrocarbon dimorphism in a wasp sheds light on hydrocarbon biosynthesis genes in Hymenoptera.</title>
        <authorList>
            <person name="Moris V.C."/>
            <person name="Podsiadlowski L."/>
            <person name="Martin S."/>
            <person name="Oeyen J.P."/>
            <person name="Donath A."/>
            <person name="Petersen M."/>
            <person name="Wilbrandt J."/>
            <person name="Misof B."/>
            <person name="Liedtke D."/>
            <person name="Thamm M."/>
            <person name="Scheiner R."/>
            <person name="Schmitt T."/>
            <person name="Niehuis O."/>
        </authorList>
    </citation>
    <scope>NUCLEOTIDE SEQUENCE</scope>
    <source>
        <strain evidence="2">GBR_01_08_01A</strain>
    </source>
</reference>
<feature type="compositionally biased region" description="Low complexity" evidence="1">
    <location>
        <begin position="137"/>
        <end position="146"/>
    </location>
</feature>